<dbReference type="Proteomes" id="UP001549921">
    <property type="component" value="Unassembled WGS sequence"/>
</dbReference>
<keyword evidence="5" id="KW-0862">Zinc</keyword>
<feature type="region of interest" description="Disordered" evidence="8">
    <location>
        <begin position="175"/>
        <end position="251"/>
    </location>
</feature>
<feature type="domain" description="C2H2-type" evidence="9">
    <location>
        <begin position="744"/>
        <end position="767"/>
    </location>
</feature>
<dbReference type="FunFam" id="3.30.160.60:FF:000100">
    <property type="entry name" value="Zinc finger 45-like"/>
    <property type="match status" value="1"/>
</dbReference>
<comment type="subcellular location">
    <subcellularLocation>
        <location evidence="1">Nucleus</location>
    </subcellularLocation>
</comment>
<keyword evidence="4 7" id="KW-0863">Zinc-finger</keyword>
<feature type="compositionally biased region" description="Acidic residues" evidence="8">
    <location>
        <begin position="175"/>
        <end position="186"/>
    </location>
</feature>
<reference evidence="10 11" key="1">
    <citation type="submission" date="2024-06" db="EMBL/GenBank/DDBJ databases">
        <title>A chromosome-level genome assembly of beet webworm, Loxostege sticticalis.</title>
        <authorList>
            <person name="Zhang Y."/>
        </authorList>
    </citation>
    <scope>NUCLEOTIDE SEQUENCE [LARGE SCALE GENOMIC DNA]</scope>
    <source>
        <strain evidence="10">AQ028</strain>
        <tissue evidence="10">Male pupae</tissue>
    </source>
</reference>
<keyword evidence="6" id="KW-0539">Nucleus</keyword>
<keyword evidence="3" id="KW-0677">Repeat</keyword>
<dbReference type="InterPro" id="IPR003604">
    <property type="entry name" value="Matrin/U1-like-C_Znf_C2H2"/>
</dbReference>
<evidence type="ECO:0000256" key="3">
    <source>
        <dbReference type="ARBA" id="ARBA00022737"/>
    </source>
</evidence>
<dbReference type="Gene3D" id="3.30.160.60">
    <property type="entry name" value="Classic Zinc Finger"/>
    <property type="match status" value="6"/>
</dbReference>
<gene>
    <name evidence="10" type="ORF">ABMA28_014577</name>
</gene>
<dbReference type="InterPro" id="IPR036236">
    <property type="entry name" value="Znf_C2H2_sf"/>
</dbReference>
<evidence type="ECO:0000259" key="9">
    <source>
        <dbReference type="PROSITE" id="PS50157"/>
    </source>
</evidence>
<dbReference type="Pfam" id="PF00096">
    <property type="entry name" value="zf-C2H2"/>
    <property type="match status" value="2"/>
</dbReference>
<feature type="domain" description="C2H2-type" evidence="9">
    <location>
        <begin position="717"/>
        <end position="743"/>
    </location>
</feature>
<evidence type="ECO:0000256" key="6">
    <source>
        <dbReference type="ARBA" id="ARBA00023242"/>
    </source>
</evidence>
<name>A0ABD0THA4_LOXSC</name>
<dbReference type="GO" id="GO:0005634">
    <property type="term" value="C:nucleus"/>
    <property type="evidence" value="ECO:0007669"/>
    <property type="project" value="UniProtKB-SubCell"/>
</dbReference>
<evidence type="ECO:0000313" key="10">
    <source>
        <dbReference type="EMBL" id="KAL0842483.1"/>
    </source>
</evidence>
<protein>
    <recommendedName>
        <fullName evidence="9">C2H2-type domain-containing protein</fullName>
    </recommendedName>
</protein>
<dbReference type="PANTHER" id="PTHR24376">
    <property type="entry name" value="ZINC FINGER PROTEIN"/>
    <property type="match status" value="1"/>
</dbReference>
<feature type="domain" description="C2H2-type" evidence="9">
    <location>
        <begin position="563"/>
        <end position="592"/>
    </location>
</feature>
<comment type="caution">
    <text evidence="10">The sequence shown here is derived from an EMBL/GenBank/DDBJ whole genome shotgun (WGS) entry which is preliminary data.</text>
</comment>
<dbReference type="InterPro" id="IPR013087">
    <property type="entry name" value="Znf_C2H2_type"/>
</dbReference>
<feature type="domain" description="C2H2-type" evidence="9">
    <location>
        <begin position="848"/>
        <end position="875"/>
    </location>
</feature>
<proteinExistence type="predicted"/>
<sequence length="961" mass="110314">MLSPRDDDDDDNHLCIKCNATIVGLDNYVKHRKERCGKNTKTSTSKSEIPNIDSLDPTYSLGADVFFQSLELQSSVKKTSLSRLTPPISKAVLDTKTTLSEASTSRDIPRMSPLTNLREEDWIGEPSLRINSNEDNQTKLINAVASISGTAKKPIPTSTYSIANYNDYKVDVDFEESDDSEDEDEEERKWKPPINYTGGKWRPASPDHEDWDIKEEDEHTGGKWKPIMHDSHERDDDYDAPPPGHTKGKWVPGHEKTQIMQTTLQNKGSVQYWCGPCNRRLGSRAIYEKHLMSSLHMRKVLPEHELEFSGHLEPMRPIDKRTLRPSRFTNDSIYTGIEKKKPKTPKTKLGVKIEKKKRKRKPVYVHCSGCKSRVRLHLMGKHLISHYHFRKANNIKSEAYQQFILDNIDAIVHQSPFQCSPCKFYTNWLSNFMQHWYSEEHESKTASLDGRYWCSFCKYECDTSQGMLEHMSGSDHSEVVAVINRSMPIIIRRRTIFKCETCSEEFRYNIELKRHSAKTGHKLPYTATDDYQELHNCQFCKAKFKSSLTLAAHLKFKHKQKEFLCLVCSKMFKTSSEAKHHRYTLEHRIRKQEIIKEKGLPSKDLTKKCPYCTDLTILKNVLELKEHIRVEHPNIKKNCPKCGMSFIFPQEVSRHLKNNACQFPSTSTLNSSIVWNCSQCLFATDSQAECYFHETLHGDSIKEVRKVGDKDTVIIKYTCPLCPKVFRKASLRAHLKLHTYERPFACTICGANFSRQSTLANHTKSVHGEGVGKVTKMKKIVIPVPHSLKDTWSCSKCSKMFTNRSALSRHECDAGDRSCPHEGCAYVAPTPSLLARHRRTHGEKVKYHECKLCAFQTDQASHLKRHMRCHEGVKPYFCPHCDFTCGSLENLRKHALRSSAHSGASLYHCSACAFHTNMAADLRKHLVADHGDKYDKKTATKAVTMWLMKKDDRPVKTEPPE</sequence>
<dbReference type="SMART" id="SM00355">
    <property type="entry name" value="ZnF_C2H2"/>
    <property type="match status" value="16"/>
</dbReference>
<evidence type="ECO:0000256" key="4">
    <source>
        <dbReference type="ARBA" id="ARBA00022771"/>
    </source>
</evidence>
<dbReference type="SUPFAM" id="SSF57667">
    <property type="entry name" value="beta-beta-alpha zinc fingers"/>
    <property type="match status" value="3"/>
</dbReference>
<dbReference type="PROSITE" id="PS50157">
    <property type="entry name" value="ZINC_FINGER_C2H2_2"/>
    <property type="match status" value="6"/>
</dbReference>
<organism evidence="10 11">
    <name type="scientific">Loxostege sticticalis</name>
    <name type="common">Beet webworm moth</name>
    <dbReference type="NCBI Taxonomy" id="481309"/>
    <lineage>
        <taxon>Eukaryota</taxon>
        <taxon>Metazoa</taxon>
        <taxon>Ecdysozoa</taxon>
        <taxon>Arthropoda</taxon>
        <taxon>Hexapoda</taxon>
        <taxon>Insecta</taxon>
        <taxon>Pterygota</taxon>
        <taxon>Neoptera</taxon>
        <taxon>Endopterygota</taxon>
        <taxon>Lepidoptera</taxon>
        <taxon>Glossata</taxon>
        <taxon>Ditrysia</taxon>
        <taxon>Pyraloidea</taxon>
        <taxon>Crambidae</taxon>
        <taxon>Pyraustinae</taxon>
        <taxon>Loxostege</taxon>
    </lineage>
</organism>
<evidence type="ECO:0000256" key="2">
    <source>
        <dbReference type="ARBA" id="ARBA00022723"/>
    </source>
</evidence>
<evidence type="ECO:0000313" key="11">
    <source>
        <dbReference type="Proteomes" id="UP001549921"/>
    </source>
</evidence>
<keyword evidence="2" id="KW-0479">Metal-binding</keyword>
<evidence type="ECO:0000256" key="7">
    <source>
        <dbReference type="PROSITE-ProRule" id="PRU00042"/>
    </source>
</evidence>
<evidence type="ECO:0000256" key="5">
    <source>
        <dbReference type="ARBA" id="ARBA00022833"/>
    </source>
</evidence>
<evidence type="ECO:0000256" key="8">
    <source>
        <dbReference type="SAM" id="MobiDB-lite"/>
    </source>
</evidence>
<dbReference type="SMART" id="SM00451">
    <property type="entry name" value="ZnF_U1"/>
    <property type="match status" value="4"/>
</dbReference>
<feature type="domain" description="C2H2-type" evidence="9">
    <location>
        <begin position="792"/>
        <end position="811"/>
    </location>
</feature>
<feature type="domain" description="C2H2-type" evidence="9">
    <location>
        <begin position="497"/>
        <end position="521"/>
    </location>
</feature>
<dbReference type="AlphaFoldDB" id="A0ABD0THA4"/>
<dbReference type="PANTHER" id="PTHR24376:SF225">
    <property type="entry name" value="C2H2-TYPE DOMAIN-CONTAINING PROTEIN"/>
    <property type="match status" value="1"/>
</dbReference>
<dbReference type="GO" id="GO:0008270">
    <property type="term" value="F:zinc ion binding"/>
    <property type="evidence" value="ECO:0007669"/>
    <property type="project" value="UniProtKB-KW"/>
</dbReference>
<dbReference type="EMBL" id="JBEDNZ010000005">
    <property type="protein sequence ID" value="KAL0842483.1"/>
    <property type="molecule type" value="Genomic_DNA"/>
</dbReference>
<dbReference type="PROSITE" id="PS00028">
    <property type="entry name" value="ZINC_FINGER_C2H2_1"/>
    <property type="match status" value="5"/>
</dbReference>
<evidence type="ECO:0000256" key="1">
    <source>
        <dbReference type="ARBA" id="ARBA00004123"/>
    </source>
</evidence>
<accession>A0ABD0THA4</accession>
<feature type="compositionally biased region" description="Basic and acidic residues" evidence="8">
    <location>
        <begin position="216"/>
        <end position="235"/>
    </location>
</feature>